<dbReference type="Proteomes" id="UP001329825">
    <property type="component" value="Chromosome 5"/>
</dbReference>
<feature type="region of interest" description="Disordered" evidence="1">
    <location>
        <begin position="31"/>
        <end position="50"/>
    </location>
</feature>
<feature type="transmembrane region" description="Helical" evidence="2">
    <location>
        <begin position="108"/>
        <end position="130"/>
    </location>
</feature>
<dbReference type="GeneID" id="87956080"/>
<accession>A0ABZ1CZ00</accession>
<evidence type="ECO:0000256" key="1">
    <source>
        <dbReference type="SAM" id="MobiDB-lite"/>
    </source>
</evidence>
<feature type="transmembrane region" description="Helical" evidence="2">
    <location>
        <begin position="177"/>
        <end position="198"/>
    </location>
</feature>
<sequence length="311" mass="35350">MERRTVFAIRRACRSTLTSSAKPLIRSIHSSTRGSANQHPNANQNPSQSPSAYALRMQSLLNTTSRRPNHSSSLTVPLHQPWPWQEIPSSSQDSVILQRTLFARPPDFAPPLLLFAAGIWGLFVFAWLVLPEPPRKELSEEDKIIIRENERKTKEANVLSRLGLGFTNALFSSAQPLIYGLVTLGLVSMMIASTKIITRINMIQIKPRDSTDTGKTVLRMTNVGHEMIPWRSNKMREVKVEDCKVYIPNLNNPQTIRLKVRKEGKPDKWSLDRFPYSLDYRAIPETSRTDKEIVQSVNRLEHVFGPLKMGE</sequence>
<evidence type="ECO:0000313" key="3">
    <source>
        <dbReference type="EMBL" id="WRT66983.1"/>
    </source>
</evidence>
<keyword evidence="2" id="KW-0812">Transmembrane</keyword>
<evidence type="ECO:0000256" key="2">
    <source>
        <dbReference type="SAM" id="Phobius"/>
    </source>
</evidence>
<gene>
    <name evidence="3" type="ORF">IL334_003949</name>
</gene>
<keyword evidence="2" id="KW-0472">Membrane</keyword>
<keyword evidence="4" id="KW-1185">Reference proteome</keyword>
<name>A0ABZ1CZ00_9TREE</name>
<evidence type="ECO:0000313" key="4">
    <source>
        <dbReference type="Proteomes" id="UP001329825"/>
    </source>
</evidence>
<keyword evidence="2" id="KW-1133">Transmembrane helix</keyword>
<proteinExistence type="predicted"/>
<dbReference type="EMBL" id="CP141885">
    <property type="protein sequence ID" value="WRT66983.1"/>
    <property type="molecule type" value="Genomic_DNA"/>
</dbReference>
<reference evidence="3 4" key="1">
    <citation type="submission" date="2024-01" db="EMBL/GenBank/DDBJ databases">
        <title>Comparative genomics of Cryptococcus and Kwoniella reveals pathogenesis evolution and contrasting modes of karyotype evolution via chromosome fusion or intercentromeric recombination.</title>
        <authorList>
            <person name="Coelho M.A."/>
            <person name="David-Palma M."/>
            <person name="Shea T."/>
            <person name="Bowers K."/>
            <person name="McGinley-Smith S."/>
            <person name="Mohammad A.W."/>
            <person name="Gnirke A."/>
            <person name="Yurkov A.M."/>
            <person name="Nowrousian M."/>
            <person name="Sun S."/>
            <person name="Cuomo C.A."/>
            <person name="Heitman J."/>
        </authorList>
    </citation>
    <scope>NUCLEOTIDE SEQUENCE [LARGE SCALE GENOMIC DNA]</scope>
    <source>
        <strain evidence="3">CBS 11374</strain>
    </source>
</reference>
<dbReference type="RefSeq" id="XP_062791723.1">
    <property type="nucleotide sequence ID" value="XM_062935672.1"/>
</dbReference>
<protein>
    <submittedName>
        <fullName evidence="3">Uncharacterized protein</fullName>
    </submittedName>
</protein>
<organism evidence="3 4">
    <name type="scientific">Kwoniella shivajii</name>
    <dbReference type="NCBI Taxonomy" id="564305"/>
    <lineage>
        <taxon>Eukaryota</taxon>
        <taxon>Fungi</taxon>
        <taxon>Dikarya</taxon>
        <taxon>Basidiomycota</taxon>
        <taxon>Agaricomycotina</taxon>
        <taxon>Tremellomycetes</taxon>
        <taxon>Tremellales</taxon>
        <taxon>Cryptococcaceae</taxon>
        <taxon>Kwoniella</taxon>
    </lineage>
</organism>